<dbReference type="EMBL" id="CAJPDR010000142">
    <property type="protein sequence ID" value="CAF9921043.1"/>
    <property type="molecule type" value="Genomic_DNA"/>
</dbReference>
<name>A0A8H3FFP4_9LECA</name>
<organism evidence="2 3">
    <name type="scientific">Alectoria fallacina</name>
    <dbReference type="NCBI Taxonomy" id="1903189"/>
    <lineage>
        <taxon>Eukaryota</taxon>
        <taxon>Fungi</taxon>
        <taxon>Dikarya</taxon>
        <taxon>Ascomycota</taxon>
        <taxon>Pezizomycotina</taxon>
        <taxon>Lecanoromycetes</taxon>
        <taxon>OSLEUM clade</taxon>
        <taxon>Lecanoromycetidae</taxon>
        <taxon>Lecanorales</taxon>
        <taxon>Lecanorineae</taxon>
        <taxon>Parmeliaceae</taxon>
        <taxon>Alectoria</taxon>
    </lineage>
</organism>
<protein>
    <submittedName>
        <fullName evidence="2">Uncharacterized protein</fullName>
    </submittedName>
</protein>
<proteinExistence type="predicted"/>
<accession>A0A8H3FFP4</accession>
<dbReference type="OrthoDB" id="432528at2759"/>
<evidence type="ECO:0000313" key="3">
    <source>
        <dbReference type="Proteomes" id="UP000664203"/>
    </source>
</evidence>
<evidence type="ECO:0000256" key="1">
    <source>
        <dbReference type="SAM" id="MobiDB-lite"/>
    </source>
</evidence>
<evidence type="ECO:0000313" key="2">
    <source>
        <dbReference type="EMBL" id="CAF9921043.1"/>
    </source>
</evidence>
<comment type="caution">
    <text evidence="2">The sequence shown here is derived from an EMBL/GenBank/DDBJ whole genome shotgun (WGS) entry which is preliminary data.</text>
</comment>
<sequence length="363" mass="40157">MGLSRARLRAIKASKTDEDDVRDPVITVLDLMFASERDLNDLLEGYHQEEASNLFQISREQYAADRDADTRGTANPSIMNNPFWMFQVGPRGLPAWSARTTFGNPDDPLADSEDPVWCFIRFGATRTKLPDGRVVCIGGEHEDGYDPDFCIYNDVVVFETPPKSVPPPLLTPECIKIYGYPVDIFPPTDFHTSTYFADPATGKEWLIIIGGLGYGGQASREQTDVYQLDLTDFSIQRLHTSGIGPIGGTHHHKAELVGGQGQAAIRITTEEVKELVDKEGGKDAVMTEEGEETFAMENIRESIVSDIGQESTATVDGRDSLSEEESEGSITTPPPTGKELVTTTTTTKESQVFTLRFHDMRWI</sequence>
<gene>
    <name evidence="2" type="ORF">ALECFALPRED_001696</name>
</gene>
<dbReference type="AlphaFoldDB" id="A0A8H3FFP4"/>
<keyword evidence="3" id="KW-1185">Reference proteome</keyword>
<feature type="region of interest" description="Disordered" evidence="1">
    <location>
        <begin position="307"/>
        <end position="347"/>
    </location>
</feature>
<dbReference type="Proteomes" id="UP000664203">
    <property type="component" value="Unassembled WGS sequence"/>
</dbReference>
<reference evidence="2" key="1">
    <citation type="submission" date="2021-03" db="EMBL/GenBank/DDBJ databases">
        <authorList>
            <person name="Tagirdzhanova G."/>
        </authorList>
    </citation>
    <scope>NUCLEOTIDE SEQUENCE</scope>
</reference>